<name>A0A136J889_9PEZI</name>
<keyword evidence="2" id="KW-0812">Transmembrane</keyword>
<dbReference type="PANTHER" id="PTHR37848:SF1">
    <property type="entry name" value="SUN DOMAIN-CONTAINING PROTEIN"/>
    <property type="match status" value="1"/>
</dbReference>
<gene>
    <name evidence="3" type="ORF">Micbo1qcDRAFT_161415</name>
</gene>
<organism evidence="3 4">
    <name type="scientific">Microdochium bolleyi</name>
    <dbReference type="NCBI Taxonomy" id="196109"/>
    <lineage>
        <taxon>Eukaryota</taxon>
        <taxon>Fungi</taxon>
        <taxon>Dikarya</taxon>
        <taxon>Ascomycota</taxon>
        <taxon>Pezizomycotina</taxon>
        <taxon>Sordariomycetes</taxon>
        <taxon>Xylariomycetidae</taxon>
        <taxon>Xylariales</taxon>
        <taxon>Microdochiaceae</taxon>
        <taxon>Microdochium</taxon>
    </lineage>
</organism>
<accession>A0A136J889</accession>
<keyword evidence="2" id="KW-1133">Transmembrane helix</keyword>
<reference evidence="4" key="1">
    <citation type="submission" date="2016-02" db="EMBL/GenBank/DDBJ databases">
        <title>Draft genome sequence of Microdochium bolleyi, a fungal endophyte of beachgrass.</title>
        <authorList>
            <consortium name="DOE Joint Genome Institute"/>
            <person name="David A.S."/>
            <person name="May G."/>
            <person name="Haridas S."/>
            <person name="Lim J."/>
            <person name="Wang M."/>
            <person name="Labutti K."/>
            <person name="Lipzen A."/>
            <person name="Barry K."/>
            <person name="Grigoriev I.V."/>
        </authorList>
    </citation>
    <scope>NUCLEOTIDE SEQUENCE [LARGE SCALE GENOMIC DNA]</scope>
    <source>
        <strain evidence="4">J235TASD1</strain>
    </source>
</reference>
<evidence type="ECO:0000256" key="2">
    <source>
        <dbReference type="SAM" id="Phobius"/>
    </source>
</evidence>
<keyword evidence="4" id="KW-1185">Reference proteome</keyword>
<dbReference type="OrthoDB" id="203796at2759"/>
<sequence>MGKPVASKPAKGGAGSAFRDDPRDASDALSLHTNPESGSSLDPFHDGDVDDDALDLPPTDDLPPSYTDSYSDAAAPDDISSTTAAAASHVPGVGGQYMTNYHLFNVDARTGASFYIGAPFEDPVVLERHITELAKIPPQPYITMTGTHTETVRDSKGKTERRTITDFDVSVELTPFLYADPQHRRSWMTLRTAENGEKTRRGTILRKRAPGVKYDFEVGGAAEPSLREWCHRYAASSAGLKCFALRRRMVGFDELYVRSQLEGLIRAGTSYRGRLDIRVVTKGELVEVYNEARTNRWRLTSWVQWLFTLTLLFIFSWPYLFFRTKRWEVAVAEWPFSRINEEAGAGEGDSGSREFVSISEQQWYNMWARAIQRAVLARRQGTLNQQDLAEAEQQAPAFSSGNQTVDGLFRAGLGAMNEVNRHLGWGADS</sequence>
<feature type="region of interest" description="Disordered" evidence="1">
    <location>
        <begin position="1"/>
        <end position="75"/>
    </location>
</feature>
<dbReference type="InParanoid" id="A0A136J889"/>
<dbReference type="EMBL" id="KQ964248">
    <property type="protein sequence ID" value="KXJ93390.1"/>
    <property type="molecule type" value="Genomic_DNA"/>
</dbReference>
<feature type="compositionally biased region" description="Low complexity" evidence="1">
    <location>
        <begin position="1"/>
        <end position="11"/>
    </location>
</feature>
<feature type="compositionally biased region" description="Polar residues" evidence="1">
    <location>
        <begin position="31"/>
        <end position="40"/>
    </location>
</feature>
<evidence type="ECO:0000256" key="1">
    <source>
        <dbReference type="SAM" id="MobiDB-lite"/>
    </source>
</evidence>
<evidence type="ECO:0000313" key="3">
    <source>
        <dbReference type="EMBL" id="KXJ93390.1"/>
    </source>
</evidence>
<dbReference type="Proteomes" id="UP000070501">
    <property type="component" value="Unassembled WGS sequence"/>
</dbReference>
<feature type="transmembrane region" description="Helical" evidence="2">
    <location>
        <begin position="302"/>
        <end position="322"/>
    </location>
</feature>
<proteinExistence type="predicted"/>
<feature type="compositionally biased region" description="Low complexity" evidence="1">
    <location>
        <begin position="55"/>
        <end position="75"/>
    </location>
</feature>
<dbReference type="PANTHER" id="PTHR37848">
    <property type="entry name" value="EXPRESSED PROTEIN"/>
    <property type="match status" value="1"/>
</dbReference>
<protein>
    <submittedName>
        <fullName evidence="3">Uncharacterized protein</fullName>
    </submittedName>
</protein>
<dbReference type="AlphaFoldDB" id="A0A136J889"/>
<evidence type="ECO:0000313" key="4">
    <source>
        <dbReference type="Proteomes" id="UP000070501"/>
    </source>
</evidence>
<keyword evidence="2" id="KW-0472">Membrane</keyword>